<keyword evidence="1" id="KW-0812">Transmembrane</keyword>
<accession>A0A9D1D9B8</accession>
<feature type="non-terminal residue" evidence="2">
    <location>
        <position position="520"/>
    </location>
</feature>
<feature type="transmembrane region" description="Helical" evidence="1">
    <location>
        <begin position="491"/>
        <end position="512"/>
    </location>
</feature>
<dbReference type="Proteomes" id="UP000886757">
    <property type="component" value="Unassembled WGS sequence"/>
</dbReference>
<evidence type="ECO:0008006" key="4">
    <source>
        <dbReference type="Google" id="ProtNLM"/>
    </source>
</evidence>
<sequence>MKKIRYSRWRKLDNAAQAFPAATGKNDTRVFRFYCLLKEEVSGNILQKALDRTMEKYPLFRSVLRKGVFWFYMEMRDLPAMVKPETRPPCSKLYVPDQKQLLFEVTYHKNRINFEVFHGLTDGTGAMIFLKELVKNYLQLRYPGKGLPKLEEEQEATGSDQEEDSFSHYYSRKKIRDQSRPRGAYQLKGELREHQDMSVIEMLLSADEVHRKAKEYGVSVTVFLSAVFLCAIQEEIPASRQRKPVALMIPVNLRNYFPSRSMINFFSWIEAGYHFREGTRLKDVILYLKELFKKELVKENIDAKMSTLVRLERNPLLRAVPLEIKNLLLMAGTTLGGKSVTAVFSNMGQIRMPKEYGAYIERFGFFTSTGILQLCSCTYQDQLLLGFTSKLVSENIQRNFQRILEQEGVCCRVLENDFPGMSEKKPGSMITGMRIFTFLCAAAVILCWMMNFLATPGFLWGGYVTAGVFCMWLLVMVGYRKRRNLLKNGMWQLLIVSVGAFAWDHFTGYQGWSLDFVLPF</sequence>
<gene>
    <name evidence="2" type="ORF">IAB31_08050</name>
</gene>
<protein>
    <recommendedName>
        <fullName evidence="4">Alcohol acetyltransferase</fullName>
    </recommendedName>
</protein>
<dbReference type="AlphaFoldDB" id="A0A9D1D9B8"/>
<reference evidence="2" key="2">
    <citation type="journal article" date="2021" name="PeerJ">
        <title>Extensive microbial diversity within the chicken gut microbiome revealed by metagenomics and culture.</title>
        <authorList>
            <person name="Gilroy R."/>
            <person name="Ravi A."/>
            <person name="Getino M."/>
            <person name="Pursley I."/>
            <person name="Horton D.L."/>
            <person name="Alikhan N.F."/>
            <person name="Baker D."/>
            <person name="Gharbi K."/>
            <person name="Hall N."/>
            <person name="Watson M."/>
            <person name="Adriaenssens E.M."/>
            <person name="Foster-Nyarko E."/>
            <person name="Jarju S."/>
            <person name="Secka A."/>
            <person name="Antonio M."/>
            <person name="Oren A."/>
            <person name="Chaudhuri R.R."/>
            <person name="La Ragione R."/>
            <person name="Hildebrand F."/>
            <person name="Pallen M.J."/>
        </authorList>
    </citation>
    <scope>NUCLEOTIDE SEQUENCE</scope>
    <source>
        <strain evidence="2">ChiSjej4B22-8148</strain>
    </source>
</reference>
<dbReference type="InterPro" id="IPR052058">
    <property type="entry name" value="Alcohol_O-acetyltransferase"/>
</dbReference>
<comment type="caution">
    <text evidence="2">The sequence shown here is derived from an EMBL/GenBank/DDBJ whole genome shotgun (WGS) entry which is preliminary data.</text>
</comment>
<reference evidence="2" key="1">
    <citation type="submission" date="2020-10" db="EMBL/GenBank/DDBJ databases">
        <authorList>
            <person name="Gilroy R."/>
        </authorList>
    </citation>
    <scope>NUCLEOTIDE SEQUENCE</scope>
    <source>
        <strain evidence="2">ChiSjej4B22-8148</strain>
    </source>
</reference>
<dbReference type="InterPro" id="IPR046283">
    <property type="entry name" value="DUF6320"/>
</dbReference>
<keyword evidence="1" id="KW-0472">Membrane</keyword>
<keyword evidence="1" id="KW-1133">Transmembrane helix</keyword>
<dbReference type="PANTHER" id="PTHR28037:SF1">
    <property type="entry name" value="ALCOHOL O-ACETYLTRANSFERASE 1-RELATED"/>
    <property type="match status" value="1"/>
</dbReference>
<organism evidence="2 3">
    <name type="scientific">Candidatus Choladousia intestinavium</name>
    <dbReference type="NCBI Taxonomy" id="2840727"/>
    <lineage>
        <taxon>Bacteria</taxon>
        <taxon>Bacillati</taxon>
        <taxon>Bacillota</taxon>
        <taxon>Clostridia</taxon>
        <taxon>Lachnospirales</taxon>
        <taxon>Lachnospiraceae</taxon>
        <taxon>Lachnospiraceae incertae sedis</taxon>
        <taxon>Candidatus Choladousia</taxon>
    </lineage>
</organism>
<feature type="transmembrane region" description="Helical" evidence="1">
    <location>
        <begin position="460"/>
        <end position="479"/>
    </location>
</feature>
<name>A0A9D1D9B8_9FIRM</name>
<dbReference type="Pfam" id="PF19845">
    <property type="entry name" value="DUF6320"/>
    <property type="match status" value="1"/>
</dbReference>
<dbReference type="EMBL" id="DVGK01000092">
    <property type="protein sequence ID" value="HIR13859.1"/>
    <property type="molecule type" value="Genomic_DNA"/>
</dbReference>
<evidence type="ECO:0000313" key="2">
    <source>
        <dbReference type="EMBL" id="HIR13859.1"/>
    </source>
</evidence>
<evidence type="ECO:0000313" key="3">
    <source>
        <dbReference type="Proteomes" id="UP000886757"/>
    </source>
</evidence>
<evidence type="ECO:0000256" key="1">
    <source>
        <dbReference type="SAM" id="Phobius"/>
    </source>
</evidence>
<proteinExistence type="predicted"/>
<feature type="transmembrane region" description="Helical" evidence="1">
    <location>
        <begin position="435"/>
        <end position="454"/>
    </location>
</feature>
<dbReference type="PANTHER" id="PTHR28037">
    <property type="entry name" value="ALCOHOL O-ACETYLTRANSFERASE 1-RELATED"/>
    <property type="match status" value="1"/>
</dbReference>